<reference evidence="1 2" key="1">
    <citation type="journal article" date="2024" name="Plant Biotechnol. J.">
        <title>Genome and CRISPR/Cas9 system of a widespread forest tree (Populus alba) in the world.</title>
        <authorList>
            <person name="Liu Y.J."/>
            <person name="Jiang P.F."/>
            <person name="Han X.M."/>
            <person name="Li X.Y."/>
            <person name="Wang H.M."/>
            <person name="Wang Y.J."/>
            <person name="Wang X.X."/>
            <person name="Zeng Q.Y."/>
        </authorList>
    </citation>
    <scope>NUCLEOTIDE SEQUENCE [LARGE SCALE GENOMIC DNA]</scope>
    <source>
        <strain evidence="2">cv. PAL-ZL1</strain>
    </source>
</reference>
<comment type="caution">
    <text evidence="1">The sequence shown here is derived from an EMBL/GenBank/DDBJ whole genome shotgun (WGS) entry which is preliminary data.</text>
</comment>
<name>A0ACC4CWQ9_POPAL</name>
<evidence type="ECO:0000313" key="1">
    <source>
        <dbReference type="EMBL" id="KAL3609288.1"/>
    </source>
</evidence>
<evidence type="ECO:0000313" key="2">
    <source>
        <dbReference type="Proteomes" id="UP000309997"/>
    </source>
</evidence>
<proteinExistence type="predicted"/>
<gene>
    <name evidence="1" type="ORF">D5086_000308</name>
</gene>
<sequence>MMGVSQMERLGIGSNRFSKMVVSFLIAFFLLYMLSLAYRSSTFDRIGEFARAHVTGEMAGNVSRASESEGKHSSHPERVVVDKLLGGLLAPGFDEESCISRYQSSLCRRISPHKPSSYLASKLRKYEELHKRCGPHTESYNRTLEELSSSHVNGTADCNYVVWTPANGLGNRIISTASSFLYALLTNRVLLVDLGTDMANVFCEPFPNTSWLLPMDFPLSNQFYGLRSGNAQSYGQLLKNSNMNISTVSQPPPFLYLYLSFNNDEYDKLFYKDQNQGLHEEKLGLIISKKFKTILVSCLIFLPAALLVLWMRHSTFDLVVEFSESNVQGKVHNVTEIDAGTSHTCIARRRPISPLPISFRNYEQLPKCCGPYTKSYNRTIKRLKSMHSGSTICKYVVWIPANGLGNRMLSMVATFLYALLTNRVLLVKHEAHMTGILVLRFEAMDFAKTREGKSNEPYQWSHAVIILQDLIVRQASKSMLLLLFLASCIVRTGRTGDFSSPSTTVFVLTPSLHRLSQFKPEESTGTFATSLSCYLLLPQPPSRRHLEFENNKLAQTHSDFLFFVYQFFAAMATDQRKRTMDALERRFAVAKAELVQQQQKKHKVTHHEGHRKENNNAASTSLHRADAPKTTSSSLSKKGSSFFFGYTPSQDPDENGLAYSQLPQAVHENLLTTGAKFESKKGSVVDKILHELFQHGDASQKYMQGSRNIKIDNWILLDNYVPSKTTGSQTRASQSNPKHSRRHMSMKQRKKLGMFNLPQDLQKFDVYKPMHEIWKDYMMQLLKKTGRNELPKCLLSADLHGAAILVADCKIKSFTGISGIMICETAETFGIITQDNKLKGDLFITPHLNLVYLTLLCPKSCPFLYFKLIAGRSQCLGTNSLQETQSCDLHIAHFISALGLPLSVAQGRRNIEAMDFVYRKTGVGAIIPRNVFGGATMDATPNERPEADRRDGHGAGRNQVATGPHVVEPKEFSRRCLGCSQQLMPQRSSLPSSKLQPTFLFFLS</sequence>
<organism evidence="1 2">
    <name type="scientific">Populus alba</name>
    <name type="common">White poplar</name>
    <dbReference type="NCBI Taxonomy" id="43335"/>
    <lineage>
        <taxon>Eukaryota</taxon>
        <taxon>Viridiplantae</taxon>
        <taxon>Streptophyta</taxon>
        <taxon>Embryophyta</taxon>
        <taxon>Tracheophyta</taxon>
        <taxon>Spermatophyta</taxon>
        <taxon>Magnoliopsida</taxon>
        <taxon>eudicotyledons</taxon>
        <taxon>Gunneridae</taxon>
        <taxon>Pentapetalae</taxon>
        <taxon>rosids</taxon>
        <taxon>fabids</taxon>
        <taxon>Malpighiales</taxon>
        <taxon>Salicaceae</taxon>
        <taxon>Saliceae</taxon>
        <taxon>Populus</taxon>
    </lineage>
</organism>
<dbReference type="EMBL" id="RCHU02000001">
    <property type="protein sequence ID" value="KAL3609288.1"/>
    <property type="molecule type" value="Genomic_DNA"/>
</dbReference>
<dbReference type="Proteomes" id="UP000309997">
    <property type="component" value="Unassembled WGS sequence"/>
</dbReference>
<accession>A0ACC4CWQ9</accession>
<keyword evidence="2" id="KW-1185">Reference proteome</keyword>
<protein>
    <submittedName>
        <fullName evidence="1">Uncharacterized protein</fullName>
    </submittedName>
</protein>